<dbReference type="PANTHER" id="PTHR46880:SF5">
    <property type="entry name" value="DUF4371 DOMAIN-CONTAINING PROTEIN"/>
    <property type="match status" value="1"/>
</dbReference>
<dbReference type="Ensembl" id="ENSEBUT00000016651.1">
    <property type="protein sequence ID" value="ENSEBUP00000016075.1"/>
    <property type="gene ID" value="ENSEBUG00000010113.1"/>
</dbReference>
<feature type="domain" description="C2H2-type" evidence="3">
    <location>
        <begin position="202"/>
        <end position="224"/>
    </location>
</feature>
<dbReference type="PROSITE" id="PS50157">
    <property type="entry name" value="ZINC_FINGER_C2H2_2"/>
    <property type="match status" value="1"/>
</dbReference>
<dbReference type="InterPro" id="IPR008906">
    <property type="entry name" value="HATC_C_dom"/>
</dbReference>
<dbReference type="SUPFAM" id="SSF53098">
    <property type="entry name" value="Ribonuclease H-like"/>
    <property type="match status" value="1"/>
</dbReference>
<evidence type="ECO:0000259" key="3">
    <source>
        <dbReference type="PROSITE" id="PS50157"/>
    </source>
</evidence>
<evidence type="ECO:0000313" key="4">
    <source>
        <dbReference type="Ensembl" id="ENSEBUP00000016075.1"/>
    </source>
</evidence>
<evidence type="ECO:0000256" key="2">
    <source>
        <dbReference type="SAM" id="MobiDB-lite"/>
    </source>
</evidence>
<reference evidence="4" key="1">
    <citation type="submission" date="2025-08" db="UniProtKB">
        <authorList>
            <consortium name="Ensembl"/>
        </authorList>
    </citation>
    <scope>IDENTIFICATION</scope>
</reference>
<dbReference type="PANTHER" id="PTHR46880">
    <property type="entry name" value="RAS-ASSOCIATING DOMAIN-CONTAINING PROTEIN"/>
    <property type="match status" value="1"/>
</dbReference>
<name>A0A8C4QIV5_EPTBU</name>
<keyword evidence="5" id="KW-1185">Reference proteome</keyword>
<dbReference type="GO" id="GO:0008270">
    <property type="term" value="F:zinc ion binding"/>
    <property type="evidence" value="ECO:0007669"/>
    <property type="project" value="UniProtKB-KW"/>
</dbReference>
<accession>A0A8C4QIV5</accession>
<feature type="region of interest" description="Disordered" evidence="2">
    <location>
        <begin position="94"/>
        <end position="163"/>
    </location>
</feature>
<keyword evidence="1" id="KW-0862">Zinc</keyword>
<dbReference type="InterPro" id="IPR013087">
    <property type="entry name" value="Znf_C2H2_type"/>
</dbReference>
<evidence type="ECO:0000256" key="1">
    <source>
        <dbReference type="PROSITE-ProRule" id="PRU00042"/>
    </source>
</evidence>
<reference evidence="4" key="2">
    <citation type="submission" date="2025-09" db="UniProtKB">
        <authorList>
            <consortium name="Ensembl"/>
        </authorList>
    </citation>
    <scope>IDENTIFICATION</scope>
</reference>
<organism evidence="4 5">
    <name type="scientific">Eptatretus burgeri</name>
    <name type="common">Inshore hagfish</name>
    <dbReference type="NCBI Taxonomy" id="7764"/>
    <lineage>
        <taxon>Eukaryota</taxon>
        <taxon>Metazoa</taxon>
        <taxon>Chordata</taxon>
        <taxon>Craniata</taxon>
        <taxon>Vertebrata</taxon>
        <taxon>Cyclostomata</taxon>
        <taxon>Myxini</taxon>
        <taxon>Myxiniformes</taxon>
        <taxon>Myxinidae</taxon>
        <taxon>Eptatretinae</taxon>
        <taxon>Eptatretus</taxon>
    </lineage>
</organism>
<dbReference type="Pfam" id="PF05699">
    <property type="entry name" value="Dimer_Tnp_hAT"/>
    <property type="match status" value="1"/>
</dbReference>
<proteinExistence type="predicted"/>
<evidence type="ECO:0000313" key="5">
    <source>
        <dbReference type="Proteomes" id="UP000694388"/>
    </source>
</evidence>
<keyword evidence="1" id="KW-0479">Metal-binding</keyword>
<dbReference type="GO" id="GO:0046983">
    <property type="term" value="F:protein dimerization activity"/>
    <property type="evidence" value="ECO:0007669"/>
    <property type="project" value="InterPro"/>
</dbReference>
<protein>
    <recommendedName>
        <fullName evidence="3">C2H2-type domain-containing protein</fullName>
    </recommendedName>
</protein>
<dbReference type="AlphaFoldDB" id="A0A8C4QIV5"/>
<dbReference type="PROSITE" id="PS00028">
    <property type="entry name" value="ZINC_FINGER_C2H2_1"/>
    <property type="match status" value="1"/>
</dbReference>
<keyword evidence="1" id="KW-0863">Zinc-finger</keyword>
<dbReference type="GeneTree" id="ENSGT00940000168409"/>
<sequence>MDSRRDRGGVGLVPAWLEIQGLSEESLRAAVTGLGIEILGALCARAEPPTVRVRLCCLAARKFTYTMYVELCRYMESCRAGRGSELTVVAGRGKPVEEPTGLPVEEPTGLPVEEPTGLPVEEPTGLPVEEPTGLPVEEPTGLPVEEPTGLPVEEPTGLPVEEPTGLPVEVLRIKVEAEESVSSEEERRNPENGVRRKLSKNFTCILCSRRLTTKANLINHMNRHQLVSGTNESASPLPPPLPPPQKKMKFHADYDSHRYIKAEWFVMFKWLNFNQQANVFTCKNCIWANKINIFSKGKLALKPKKDDFIKHEKLPDHQDAVKAESRPKEMKVATTTRTFFKESKDTMIAAFRTVLCVAQEDVAANKVDAIVKLQLDNVNAPTEMNWNWGASVLRTSEGEPHKGDHYTDHDRVVDIQQCLKRVVDKKLQSDVIKAGYYSIEADEVTDTSNKSIIIVYVRYLSPNSGKPESHFLGVRELYMPSVDGIFHVIKKLLNEKGLDISKMVGMVTDGASVTCDSRTAVVTNFKMIAPFLIGNHCMAHRLQLAAKKAANEILEIQKYIGSLGTFAWAIRNSPKVILTLEASKELHPEKVTQIKQVFSTRWLSFCDSTQAVAGCIPSIIIALHAATEDHSDAIRKTLLIGLTKDIATYKFAMLTHFLADAICFLGILRKSMLMENPTFQQLKKRIDTCVTALQSLRHMDGPYMKQLKGVFPALPPDSGLTEWGTHSIKDTVKERAKFQTARDLFLGEILTRLETTFPDKDIMSAFDVFSPMAVAGEEANGKFDRLVELYGKGKFLNWKNHDRLIDPEATRLEWTSLQGDVSKFGSTQEFYLRFLKTNANDYPNVTRLVAVGLTVPITSVNCERGILKYNAIKTDDMNSLRVENVDRLLTLNSETSRFQDFDYETAFIEWCSMKDRRAFDFTMRKYETPAAHSVAAQDFEDPEVDAIDENPVLDLNKNSE</sequence>
<dbReference type="Proteomes" id="UP000694388">
    <property type="component" value="Unplaced"/>
</dbReference>
<dbReference type="InterPro" id="IPR012337">
    <property type="entry name" value="RNaseH-like_sf"/>
</dbReference>